<keyword evidence="4" id="KW-1185">Reference proteome</keyword>
<sequence length="145" mass="16482">MSRLRDRLGAFAQLQSPREFALFASVTAFASGVPLLLRLPLPRMSRLLTRPPRTPRRPLSPDRVDRLVALAPRLAHPVVRTGCLTRGLTLYWFLRRQGVAVELRFGLDPTGVADGHCWLTLDGEPYLEREDPRPRFAEIYRVPVT</sequence>
<keyword evidence="1" id="KW-0812">Transmembrane</keyword>
<dbReference type="InterPro" id="IPR032708">
    <property type="entry name" value="McjB_C"/>
</dbReference>
<evidence type="ECO:0000259" key="2">
    <source>
        <dbReference type="Pfam" id="PF13471"/>
    </source>
</evidence>
<dbReference type="AlphaFoldDB" id="A0A9X3MVW3"/>
<feature type="transmembrane region" description="Helical" evidence="1">
    <location>
        <begin position="20"/>
        <end position="41"/>
    </location>
</feature>
<dbReference type="NCBIfam" id="NF033537">
    <property type="entry name" value="lasso_biosyn_B2"/>
    <property type="match status" value="1"/>
</dbReference>
<comment type="caution">
    <text evidence="3">The sequence shown here is derived from an EMBL/GenBank/DDBJ whole genome shotgun (WGS) entry which is preliminary data.</text>
</comment>
<keyword evidence="1" id="KW-1133">Transmembrane helix</keyword>
<name>A0A9X3MVW3_9ACTN</name>
<organism evidence="3 4">
    <name type="scientific">Solirubrobacter ginsenosidimutans</name>
    <dbReference type="NCBI Taxonomy" id="490573"/>
    <lineage>
        <taxon>Bacteria</taxon>
        <taxon>Bacillati</taxon>
        <taxon>Actinomycetota</taxon>
        <taxon>Thermoleophilia</taxon>
        <taxon>Solirubrobacterales</taxon>
        <taxon>Solirubrobacteraceae</taxon>
        <taxon>Solirubrobacter</taxon>
    </lineage>
</organism>
<keyword evidence="1" id="KW-0472">Membrane</keyword>
<gene>
    <name evidence="3" type="ORF">OM076_26510</name>
</gene>
<dbReference type="Pfam" id="PF13471">
    <property type="entry name" value="Transglut_core3"/>
    <property type="match status" value="1"/>
</dbReference>
<feature type="domain" description="Microcin J25-processing protein McjB C-terminal" evidence="2">
    <location>
        <begin position="46"/>
        <end position="140"/>
    </location>
</feature>
<dbReference type="RefSeq" id="WP_270043099.1">
    <property type="nucleotide sequence ID" value="NZ_JAPDOD010000028.1"/>
</dbReference>
<accession>A0A9X3MVW3</accession>
<evidence type="ECO:0000313" key="3">
    <source>
        <dbReference type="EMBL" id="MDA0163851.1"/>
    </source>
</evidence>
<evidence type="ECO:0000256" key="1">
    <source>
        <dbReference type="SAM" id="Phobius"/>
    </source>
</evidence>
<dbReference type="Proteomes" id="UP001149140">
    <property type="component" value="Unassembled WGS sequence"/>
</dbReference>
<evidence type="ECO:0000313" key="4">
    <source>
        <dbReference type="Proteomes" id="UP001149140"/>
    </source>
</evidence>
<protein>
    <submittedName>
        <fullName evidence="3">Lasso peptide biosynthesis B2 protein</fullName>
    </submittedName>
</protein>
<reference evidence="3" key="1">
    <citation type="submission" date="2022-10" db="EMBL/GenBank/DDBJ databases">
        <title>The WGS of Solirubrobacter ginsenosidimutans DSM 21036.</title>
        <authorList>
            <person name="Jiang Z."/>
        </authorList>
    </citation>
    <scope>NUCLEOTIDE SEQUENCE</scope>
    <source>
        <strain evidence="3">DSM 21036</strain>
    </source>
</reference>
<dbReference type="EMBL" id="JAPDOD010000028">
    <property type="protein sequence ID" value="MDA0163851.1"/>
    <property type="molecule type" value="Genomic_DNA"/>
</dbReference>
<proteinExistence type="predicted"/>
<dbReference type="InterPro" id="IPR053521">
    <property type="entry name" value="McjB-like"/>
</dbReference>